<evidence type="ECO:0000256" key="1">
    <source>
        <dbReference type="SAM" id="Phobius"/>
    </source>
</evidence>
<reference evidence="3" key="1">
    <citation type="journal article" date="2019" name="Int. J. Syst. Evol. Microbiol.">
        <title>The Global Catalogue of Microorganisms (GCM) 10K type strain sequencing project: providing services to taxonomists for standard genome sequencing and annotation.</title>
        <authorList>
            <consortium name="The Broad Institute Genomics Platform"/>
            <consortium name="The Broad Institute Genome Sequencing Center for Infectious Disease"/>
            <person name="Wu L."/>
            <person name="Ma J."/>
        </authorList>
    </citation>
    <scope>NUCLEOTIDE SEQUENCE [LARGE SCALE GENOMIC DNA]</scope>
    <source>
        <strain evidence="3">JCM 18956</strain>
    </source>
</reference>
<proteinExistence type="predicted"/>
<protein>
    <submittedName>
        <fullName evidence="2">Uncharacterized protein</fullName>
    </submittedName>
</protein>
<feature type="transmembrane region" description="Helical" evidence="1">
    <location>
        <begin position="110"/>
        <end position="133"/>
    </location>
</feature>
<gene>
    <name evidence="2" type="ORF">GCM10025780_08350</name>
</gene>
<name>A0ABP8VNY4_9MICO</name>
<keyword evidence="3" id="KW-1185">Reference proteome</keyword>
<evidence type="ECO:0000313" key="2">
    <source>
        <dbReference type="EMBL" id="GAA4668125.1"/>
    </source>
</evidence>
<keyword evidence="1" id="KW-0812">Transmembrane</keyword>
<dbReference type="Proteomes" id="UP001501295">
    <property type="component" value="Unassembled WGS sequence"/>
</dbReference>
<feature type="transmembrane region" description="Helical" evidence="1">
    <location>
        <begin position="12"/>
        <end position="34"/>
    </location>
</feature>
<dbReference type="EMBL" id="BAABLM010000001">
    <property type="protein sequence ID" value="GAA4668125.1"/>
    <property type="molecule type" value="Genomic_DNA"/>
</dbReference>
<evidence type="ECO:0000313" key="3">
    <source>
        <dbReference type="Proteomes" id="UP001501295"/>
    </source>
</evidence>
<sequence length="145" mass="15066">MNLRPALRIVRISALYDLVVTAGFALPFTAPALFASLGNLHETLGLHGVVPDPHNVMTVMFANLMGGLVLAWSVFRLVRPSLAAGVADSGGRSLFALGMGAALIGGATPIVVVMMALEIGWAVVQAVAVVAAWRRTRIAHSVAVA</sequence>
<organism evidence="2 3">
    <name type="scientific">Frondihabitans cladoniiphilus</name>
    <dbReference type="NCBI Taxonomy" id="715785"/>
    <lineage>
        <taxon>Bacteria</taxon>
        <taxon>Bacillati</taxon>
        <taxon>Actinomycetota</taxon>
        <taxon>Actinomycetes</taxon>
        <taxon>Micrococcales</taxon>
        <taxon>Microbacteriaceae</taxon>
        <taxon>Frondihabitans</taxon>
    </lineage>
</organism>
<dbReference type="RefSeq" id="WP_345373515.1">
    <property type="nucleotide sequence ID" value="NZ_BAABLM010000001.1"/>
</dbReference>
<feature type="transmembrane region" description="Helical" evidence="1">
    <location>
        <begin position="54"/>
        <end position="75"/>
    </location>
</feature>
<keyword evidence="1" id="KW-1133">Transmembrane helix</keyword>
<feature type="transmembrane region" description="Helical" evidence="1">
    <location>
        <begin position="82"/>
        <end position="104"/>
    </location>
</feature>
<accession>A0ABP8VNY4</accession>
<comment type="caution">
    <text evidence="2">The sequence shown here is derived from an EMBL/GenBank/DDBJ whole genome shotgun (WGS) entry which is preliminary data.</text>
</comment>
<keyword evidence="1" id="KW-0472">Membrane</keyword>